<organism evidence="2 3">
    <name type="scientific">Candidatus Woesebacteria bacterium GW2011_GWA2_44_33</name>
    <dbReference type="NCBI Taxonomy" id="1618564"/>
    <lineage>
        <taxon>Bacteria</taxon>
        <taxon>Candidatus Woeseibacteriota</taxon>
    </lineage>
</organism>
<feature type="transmembrane region" description="Helical" evidence="1">
    <location>
        <begin position="12"/>
        <end position="31"/>
    </location>
</feature>
<protein>
    <submittedName>
        <fullName evidence="2">Uncharacterized protein</fullName>
    </submittedName>
</protein>
<reference evidence="2 3" key="1">
    <citation type="journal article" date="2015" name="Nature">
        <title>rRNA introns, odd ribosomes, and small enigmatic genomes across a large radiation of phyla.</title>
        <authorList>
            <person name="Brown C.T."/>
            <person name="Hug L.A."/>
            <person name="Thomas B.C."/>
            <person name="Sharon I."/>
            <person name="Castelle C.J."/>
            <person name="Singh A."/>
            <person name="Wilkins M.J."/>
            <person name="Williams K.H."/>
            <person name="Banfield J.F."/>
        </authorList>
    </citation>
    <scope>NUCLEOTIDE SEQUENCE [LARGE SCALE GENOMIC DNA]</scope>
</reference>
<sequence length="133" mass="15331">MRRIKIRKKTRFLFILIASFVFFTLVGFFAGRTPIKLATGEVISARELKKELVKKDFVFINVHTPYEGEIEKTDSFIQFDEMMASKQMLRLEARRGQRFRFIKATRRGSPQRRICPAGLLGRCGAKTNRAGGN</sequence>
<keyword evidence="1" id="KW-0472">Membrane</keyword>
<keyword evidence="1" id="KW-0812">Transmembrane</keyword>
<evidence type="ECO:0000313" key="3">
    <source>
        <dbReference type="Proteomes" id="UP000034826"/>
    </source>
</evidence>
<dbReference type="Proteomes" id="UP000034826">
    <property type="component" value="Unassembled WGS sequence"/>
</dbReference>
<dbReference type="AlphaFoldDB" id="A0A0G1M1T9"/>
<evidence type="ECO:0000256" key="1">
    <source>
        <dbReference type="SAM" id="Phobius"/>
    </source>
</evidence>
<keyword evidence="1" id="KW-1133">Transmembrane helix</keyword>
<evidence type="ECO:0000313" key="2">
    <source>
        <dbReference type="EMBL" id="KKT65934.1"/>
    </source>
</evidence>
<comment type="caution">
    <text evidence="2">The sequence shown here is derived from an EMBL/GenBank/DDBJ whole genome shotgun (WGS) entry which is preliminary data.</text>
</comment>
<proteinExistence type="predicted"/>
<name>A0A0G1M1T9_9BACT</name>
<gene>
    <name evidence="2" type="ORF">UW60_C0032G0016</name>
</gene>
<dbReference type="EMBL" id="LCIY01000032">
    <property type="protein sequence ID" value="KKT65934.1"/>
    <property type="molecule type" value="Genomic_DNA"/>
</dbReference>
<accession>A0A0G1M1T9</accession>